<dbReference type="AlphaFoldDB" id="R7VI35"/>
<accession>R7VI35</accession>
<feature type="domain" description="C-type lectin" evidence="1">
    <location>
        <begin position="230"/>
        <end position="337"/>
    </location>
</feature>
<reference evidence="2 4" key="2">
    <citation type="journal article" date="2013" name="Nature">
        <title>Insights into bilaterian evolution from three spiralian genomes.</title>
        <authorList>
            <person name="Simakov O."/>
            <person name="Marletaz F."/>
            <person name="Cho S.J."/>
            <person name="Edsinger-Gonzales E."/>
            <person name="Havlak P."/>
            <person name="Hellsten U."/>
            <person name="Kuo D.H."/>
            <person name="Larsson T."/>
            <person name="Lv J."/>
            <person name="Arendt D."/>
            <person name="Savage R."/>
            <person name="Osoegawa K."/>
            <person name="de Jong P."/>
            <person name="Grimwood J."/>
            <person name="Chapman J.A."/>
            <person name="Shapiro H."/>
            <person name="Aerts A."/>
            <person name="Otillar R.P."/>
            <person name="Terry A.Y."/>
            <person name="Boore J.L."/>
            <person name="Grigoriev I.V."/>
            <person name="Lindberg D.R."/>
            <person name="Seaver E.C."/>
            <person name="Weisblat D.A."/>
            <person name="Putnam N.H."/>
            <person name="Rokhsar D.S."/>
        </authorList>
    </citation>
    <scope>NUCLEOTIDE SEQUENCE</scope>
    <source>
        <strain evidence="2 4">I ESC-2004</strain>
    </source>
</reference>
<keyword evidence="4" id="KW-1185">Reference proteome</keyword>
<dbReference type="SMART" id="SM00034">
    <property type="entry name" value="CLECT"/>
    <property type="match status" value="1"/>
</dbReference>
<dbReference type="Pfam" id="PF00059">
    <property type="entry name" value="Lectin_C"/>
    <property type="match status" value="1"/>
</dbReference>
<evidence type="ECO:0000259" key="1">
    <source>
        <dbReference type="PROSITE" id="PS50041"/>
    </source>
</evidence>
<evidence type="ECO:0000313" key="4">
    <source>
        <dbReference type="Proteomes" id="UP000014760"/>
    </source>
</evidence>
<proteinExistence type="predicted"/>
<dbReference type="HOGENOM" id="CLU_680158_0_0_1"/>
<evidence type="ECO:0000313" key="3">
    <source>
        <dbReference type="EnsemblMetazoa" id="CapteP188623"/>
    </source>
</evidence>
<gene>
    <name evidence="2" type="ORF">CAPTEDRAFT_188623</name>
</gene>
<dbReference type="InterPro" id="IPR001304">
    <property type="entry name" value="C-type_lectin-like"/>
</dbReference>
<dbReference type="EnsemblMetazoa" id="CapteT188623">
    <property type="protein sequence ID" value="CapteP188623"/>
    <property type="gene ID" value="CapteG188623"/>
</dbReference>
<dbReference type="Gene3D" id="3.10.100.10">
    <property type="entry name" value="Mannose-Binding Protein A, subunit A"/>
    <property type="match status" value="1"/>
</dbReference>
<reference evidence="4" key="1">
    <citation type="submission" date="2012-12" db="EMBL/GenBank/DDBJ databases">
        <authorList>
            <person name="Hellsten U."/>
            <person name="Grimwood J."/>
            <person name="Chapman J.A."/>
            <person name="Shapiro H."/>
            <person name="Aerts A."/>
            <person name="Otillar R.P."/>
            <person name="Terry A.Y."/>
            <person name="Boore J.L."/>
            <person name="Simakov O."/>
            <person name="Marletaz F."/>
            <person name="Cho S.-J."/>
            <person name="Edsinger-Gonzales E."/>
            <person name="Havlak P."/>
            <person name="Kuo D.-H."/>
            <person name="Larsson T."/>
            <person name="Lv J."/>
            <person name="Arendt D."/>
            <person name="Savage R."/>
            <person name="Osoegawa K."/>
            <person name="de Jong P."/>
            <person name="Lindberg D.R."/>
            <person name="Seaver E.C."/>
            <person name="Weisblat D.A."/>
            <person name="Putnam N.H."/>
            <person name="Grigoriev I.V."/>
            <person name="Rokhsar D.S."/>
        </authorList>
    </citation>
    <scope>NUCLEOTIDE SEQUENCE</scope>
    <source>
        <strain evidence="4">I ESC-2004</strain>
    </source>
</reference>
<dbReference type="EMBL" id="KB292070">
    <property type="protein sequence ID" value="ELU18192.1"/>
    <property type="molecule type" value="Genomic_DNA"/>
</dbReference>
<dbReference type="EMBL" id="AMQN01016436">
    <property type="status" value="NOT_ANNOTATED_CDS"/>
    <property type="molecule type" value="Genomic_DNA"/>
</dbReference>
<dbReference type="PROSITE" id="PS50041">
    <property type="entry name" value="C_TYPE_LECTIN_2"/>
    <property type="match status" value="1"/>
</dbReference>
<evidence type="ECO:0000313" key="2">
    <source>
        <dbReference type="EMBL" id="ELU18192.1"/>
    </source>
</evidence>
<dbReference type="EMBL" id="AMQN01016435">
    <property type="status" value="NOT_ANNOTATED_CDS"/>
    <property type="molecule type" value="Genomic_DNA"/>
</dbReference>
<dbReference type="InterPro" id="IPR016186">
    <property type="entry name" value="C-type_lectin-like/link_sf"/>
</dbReference>
<name>R7VI35_CAPTE</name>
<reference evidence="3" key="3">
    <citation type="submission" date="2015-06" db="UniProtKB">
        <authorList>
            <consortium name="EnsemblMetazoa"/>
        </authorList>
    </citation>
    <scope>IDENTIFICATION</scope>
</reference>
<protein>
    <recommendedName>
        <fullName evidence="1">C-type lectin domain-containing protein</fullName>
    </recommendedName>
</protein>
<sequence>MFSESLFRLRGLRNDNYYYASQLVLKAQYSTSITVYDYFMTHNKEKSCSQSSLNSRQTYSHETVVTEKLKERIIDIKNTPQDLTFLVNFNDGNFLSFAYSLNRNQSSNTSAFSIYVRRSPCDANDCEIVMVSDKFLSVNQIFNLMDLGCHKDCSYVISWNTSTVQIYEGWSPNVHLINRTRVSQPGDMITFQNWTLRIHQESMEKFWILNNTAARESPKILHCDETWQIFEGSCYKMFLFPRKRFNAKEQCSNDGGHLMEISSWEYYSHVKQYMERIGIATRAWISGIKWTWDVTDSIIERLENDSDFSSYDPSRCLFASQHLGSLPCEEELPFVCEHASIGYTPPPECDTSGINNDHFYKTYAGKKSHRNAAKHCLDSNSVLAFTEFDYNDTMQAILEMTLVKI</sequence>
<dbReference type="InterPro" id="IPR016187">
    <property type="entry name" value="CTDL_fold"/>
</dbReference>
<dbReference type="CDD" id="cd00037">
    <property type="entry name" value="CLECT"/>
    <property type="match status" value="1"/>
</dbReference>
<dbReference type="SUPFAM" id="SSF56436">
    <property type="entry name" value="C-type lectin-like"/>
    <property type="match status" value="1"/>
</dbReference>
<dbReference type="Proteomes" id="UP000014760">
    <property type="component" value="Unassembled WGS sequence"/>
</dbReference>
<organism evidence="2">
    <name type="scientific">Capitella teleta</name>
    <name type="common">Polychaete worm</name>
    <dbReference type="NCBI Taxonomy" id="283909"/>
    <lineage>
        <taxon>Eukaryota</taxon>
        <taxon>Metazoa</taxon>
        <taxon>Spiralia</taxon>
        <taxon>Lophotrochozoa</taxon>
        <taxon>Annelida</taxon>
        <taxon>Polychaeta</taxon>
        <taxon>Sedentaria</taxon>
        <taxon>Scolecida</taxon>
        <taxon>Capitellidae</taxon>
        <taxon>Capitella</taxon>
    </lineage>
</organism>